<evidence type="ECO:0000313" key="2">
    <source>
        <dbReference type="EMBL" id="CAL8127142.1"/>
    </source>
</evidence>
<dbReference type="PROSITE" id="PS50191">
    <property type="entry name" value="CRAL_TRIO"/>
    <property type="match status" value="1"/>
</dbReference>
<dbReference type="SMART" id="SM01100">
    <property type="entry name" value="CRAL_TRIO_N"/>
    <property type="match status" value="1"/>
</dbReference>
<evidence type="ECO:0000313" key="3">
    <source>
        <dbReference type="Proteomes" id="UP001642540"/>
    </source>
</evidence>
<dbReference type="CDD" id="cd00170">
    <property type="entry name" value="SEC14"/>
    <property type="match status" value="1"/>
</dbReference>
<reference evidence="2 3" key="1">
    <citation type="submission" date="2024-08" db="EMBL/GenBank/DDBJ databases">
        <authorList>
            <person name="Cucini C."/>
            <person name="Frati F."/>
        </authorList>
    </citation>
    <scope>NUCLEOTIDE SEQUENCE [LARGE SCALE GENOMIC DNA]</scope>
</reference>
<accession>A0ABP1REJ9</accession>
<protein>
    <recommendedName>
        <fullName evidence="1">CRAL-TRIO domain-containing protein</fullName>
    </recommendedName>
</protein>
<comment type="caution">
    <text evidence="2">The sequence shown here is derived from an EMBL/GenBank/DDBJ whole genome shotgun (WGS) entry which is preliminary data.</text>
</comment>
<dbReference type="InterPro" id="IPR001251">
    <property type="entry name" value="CRAL-TRIO_dom"/>
</dbReference>
<dbReference type="PRINTS" id="PR00180">
    <property type="entry name" value="CRETINALDHBP"/>
</dbReference>
<dbReference type="Proteomes" id="UP001642540">
    <property type="component" value="Unassembled WGS sequence"/>
</dbReference>
<dbReference type="InterPro" id="IPR036865">
    <property type="entry name" value="CRAL-TRIO_dom_sf"/>
</dbReference>
<dbReference type="SMART" id="SM00516">
    <property type="entry name" value="SEC14"/>
    <property type="match status" value="1"/>
</dbReference>
<dbReference type="PANTHER" id="PTHR10174">
    <property type="entry name" value="ALPHA-TOCOPHEROL TRANSFER PROTEIN-RELATED"/>
    <property type="match status" value="1"/>
</dbReference>
<sequence>MGQPSSYMVAEFVSQQDDERNLDCPMDDEFLVRFIRARKYSAAAAFRNLKMYYRIRLRHPHSFSRLYPSELRRVLDSGVVNVLNSRDEMNRKVFVFRVEQWDPDCFTFEDVTMTCMLVAEEMTYCHESQKAGAVVVVDHHGLSLAHTKQLTVSGFRKLLQMFQDCFPAKYKAIHMLNQPYLFDILFSIAKRFMSNKIQSRVCKII</sequence>
<dbReference type="Pfam" id="PF00650">
    <property type="entry name" value="CRAL_TRIO"/>
    <property type="match status" value="1"/>
</dbReference>
<dbReference type="SUPFAM" id="SSF52087">
    <property type="entry name" value="CRAL/TRIO domain"/>
    <property type="match status" value="1"/>
</dbReference>
<gene>
    <name evidence="2" type="ORF">ODALV1_LOCUS21710</name>
</gene>
<name>A0ABP1REJ9_9HEXA</name>
<feature type="domain" description="CRAL-TRIO" evidence="1">
    <location>
        <begin position="68"/>
        <end position="205"/>
    </location>
</feature>
<dbReference type="InterPro" id="IPR011074">
    <property type="entry name" value="CRAL/TRIO_N_dom"/>
</dbReference>
<dbReference type="PANTHER" id="PTHR10174:SF130">
    <property type="entry name" value="ALPHA-TOCOPHEROL TRANSFER PROTEIN-LIKE"/>
    <property type="match status" value="1"/>
</dbReference>
<dbReference type="EMBL" id="CAXLJM020000072">
    <property type="protein sequence ID" value="CAL8127142.1"/>
    <property type="molecule type" value="Genomic_DNA"/>
</dbReference>
<dbReference type="Gene3D" id="3.40.525.10">
    <property type="entry name" value="CRAL-TRIO lipid binding domain"/>
    <property type="match status" value="1"/>
</dbReference>
<keyword evidence="3" id="KW-1185">Reference proteome</keyword>
<organism evidence="2 3">
    <name type="scientific">Orchesella dallaii</name>
    <dbReference type="NCBI Taxonomy" id="48710"/>
    <lineage>
        <taxon>Eukaryota</taxon>
        <taxon>Metazoa</taxon>
        <taxon>Ecdysozoa</taxon>
        <taxon>Arthropoda</taxon>
        <taxon>Hexapoda</taxon>
        <taxon>Collembola</taxon>
        <taxon>Entomobryomorpha</taxon>
        <taxon>Entomobryoidea</taxon>
        <taxon>Orchesellidae</taxon>
        <taxon>Orchesellinae</taxon>
        <taxon>Orchesella</taxon>
    </lineage>
</organism>
<dbReference type="SUPFAM" id="SSF46938">
    <property type="entry name" value="CRAL/TRIO N-terminal domain"/>
    <property type="match status" value="1"/>
</dbReference>
<dbReference type="Gene3D" id="1.10.8.20">
    <property type="entry name" value="N-terminal domain of phosphatidylinositol transfer protein sec14p"/>
    <property type="match status" value="1"/>
</dbReference>
<dbReference type="InterPro" id="IPR036273">
    <property type="entry name" value="CRAL/TRIO_N_dom_sf"/>
</dbReference>
<proteinExistence type="predicted"/>
<evidence type="ECO:0000259" key="1">
    <source>
        <dbReference type="PROSITE" id="PS50191"/>
    </source>
</evidence>